<sequence length="1374" mass="141224">MKNTFISKRIFTCLAAILGAAASFAQTITTSAVSPASYCAGSSVSVAFTTTGTFDGGNVFTAQLSDATGSFTTPLATSTGTSPISVNIPSGAATGATYKVRVIASLPVTTGTESAAFTINAKPAAPAVVNKTYTVGDTPVSLTLSVTGTDLMWYTAENGGSGSGTPPTISTATASTTSYWVTQTVGTCESARAEIVVTVNCTPPAAPTVSPVSYTVGDSPAVLTATGAMGSTLKWYDAATDGNLLSGAPTPTTTAAGTQKYYVSQTVAGCESTRAEIVVTINACTPPAPPTVAPVSYTVGDTPAALTATGVMGSTLKWYDAATGGNLLSGAPTPTTTAAGTQKYYVSQTVAGCESTRAEIVVTINACTPPAPPTVAPVSYTVGDTPAALTATGVMGSTLKWYDAATAGNLLSGAPTPTTTAAGTQKYYVSQTVASCESTRAEIVVTINACTPPPAPGVSDISYCLGASTIALTATGTNLKWYANASGGSALGAAPTPSSATAGDKSYYVTQTVGVCESARAEIKVTVNKTDAPVVINLEYCLNATATALTASGTALKWYAEASGGTALGAAPTPATNIGGTKSYYVTQTLNGCESTRAEIKVVIKNLSEAPIVTALNLCQNSTATALTATGTSLKWYTVASGGSALGSAPVPSTTVVETTSYYVSQTTSGLCEGPRAKMDVVIKDTPVAPTVETPINYCVGQTPTSLSPSGDVYKWYTVGSGGTALSAAPTPTATIPGTTSYYVTQSNTYGVLSCESSRAKVDIIVNATPSAVNSLSEAFCQERADKSYTFPTKAESGNTLNWYTDPTGGTASTSIPSINLKNFGETTYYATQVTNKGCESTTRIPQKVRVKPLPSLPTITQALIEYCQFAAAAPLTATPVTNASLNWFGTNETGGTSSGTAPTPSTATGGTTAYFVAQTLEGCTGDRAKIEVKINTTPKPTTTPALAYCQGEVAPILDATGTILKWYRTADGTEWQGVPFTPFTEKVQDYSFYVTQTGTNGCESPKQEIKIHIKALPSATISGDATIDLGQTANLKIDFTSDGPWTYVLSSGKTATSETASTIISVAPPVTTTYVVTEVSNACGKGFPIGRAVVTVKIPTITTGNPSVAEACAGKTFSLLFAQSGEFPKDNKFVAQISTTNDDTKFYSIPSVVTGNTITATFPDTTKGGSYLVRVVSEGTNPAFTVKGSVSQIGIKANPIPTAVITGSKTILIGESANLNVEIFGEAPWTFTLNNGVSDSLISAATSPYNFKITPSKTTIYTVSSVTNTCGTGKGTGSARIQVDPILGIEPPVTAWMKVYPTMVGEKCVVEITEPVSVKGASLEIIDLNGRVLKHQQTRDKISDMDFRTYPSGLYLIRVQNGNLSGVQRVVKP</sequence>
<keyword evidence="4" id="KW-1185">Reference proteome</keyword>
<feature type="domain" description="Ig-like" evidence="2">
    <location>
        <begin position="123"/>
        <end position="200"/>
    </location>
</feature>
<feature type="domain" description="Ig-like" evidence="2">
    <location>
        <begin position="370"/>
        <end position="448"/>
    </location>
</feature>
<feature type="domain" description="Ig-like" evidence="2">
    <location>
        <begin position="453"/>
        <end position="528"/>
    </location>
</feature>
<feature type="domain" description="Ig-like" evidence="2">
    <location>
        <begin position="687"/>
        <end position="767"/>
    </location>
</feature>
<dbReference type="InterPro" id="IPR044023">
    <property type="entry name" value="Ig_7"/>
</dbReference>
<evidence type="ECO:0000313" key="4">
    <source>
        <dbReference type="Proteomes" id="UP000680038"/>
    </source>
</evidence>
<proteinExistence type="predicted"/>
<feature type="signal peptide" evidence="1">
    <location>
        <begin position="1"/>
        <end position="25"/>
    </location>
</feature>
<feature type="domain" description="Ig-like" evidence="2">
    <location>
        <begin position="855"/>
        <end position="936"/>
    </location>
</feature>
<evidence type="ECO:0000313" key="3">
    <source>
        <dbReference type="EMBL" id="CAG4988166.1"/>
    </source>
</evidence>
<dbReference type="Proteomes" id="UP000680038">
    <property type="component" value="Unassembled WGS sequence"/>
</dbReference>
<dbReference type="NCBIfam" id="TIGR04183">
    <property type="entry name" value="Por_Secre_tail"/>
    <property type="match status" value="1"/>
</dbReference>
<feature type="domain" description="Ig-like" evidence="2">
    <location>
        <begin position="610"/>
        <end position="683"/>
    </location>
</feature>
<feature type="domain" description="Ig-like" evidence="2">
    <location>
        <begin position="532"/>
        <end position="604"/>
    </location>
</feature>
<comment type="caution">
    <text evidence="3">The sequence shown here is derived from an EMBL/GenBank/DDBJ whole genome shotgun (WGS) entry which is preliminary data.</text>
</comment>
<accession>A0A916J8L1</accession>
<dbReference type="InterPro" id="IPR026444">
    <property type="entry name" value="Secre_tail"/>
</dbReference>
<protein>
    <recommendedName>
        <fullName evidence="2">Ig-like domain-containing protein</fullName>
    </recommendedName>
</protein>
<dbReference type="EMBL" id="CAJRAF010000001">
    <property type="protein sequence ID" value="CAG4988166.1"/>
    <property type="molecule type" value="Genomic_DNA"/>
</dbReference>
<dbReference type="RefSeq" id="WP_215236852.1">
    <property type="nucleotide sequence ID" value="NZ_CAJRAF010000001.1"/>
</dbReference>
<evidence type="ECO:0000259" key="2">
    <source>
        <dbReference type="Pfam" id="PF19081"/>
    </source>
</evidence>
<gene>
    <name evidence="3" type="ORF">DYBT9275_00019</name>
</gene>
<feature type="domain" description="Ig-like" evidence="2">
    <location>
        <begin position="204"/>
        <end position="282"/>
    </location>
</feature>
<reference evidence="3" key="1">
    <citation type="submission" date="2021-04" db="EMBL/GenBank/DDBJ databases">
        <authorList>
            <person name="Rodrigo-Torres L."/>
            <person name="Arahal R. D."/>
            <person name="Lucena T."/>
        </authorList>
    </citation>
    <scope>NUCLEOTIDE SEQUENCE</scope>
    <source>
        <strain evidence="3">CECT 9275</strain>
    </source>
</reference>
<feature type="domain" description="Ig-like" evidence="2">
    <location>
        <begin position="778"/>
        <end position="853"/>
    </location>
</feature>
<organism evidence="3 4">
    <name type="scientific">Dyadobacter helix</name>
    <dbReference type="NCBI Taxonomy" id="2822344"/>
    <lineage>
        <taxon>Bacteria</taxon>
        <taxon>Pseudomonadati</taxon>
        <taxon>Bacteroidota</taxon>
        <taxon>Cytophagia</taxon>
        <taxon>Cytophagales</taxon>
        <taxon>Spirosomataceae</taxon>
        <taxon>Dyadobacter</taxon>
    </lineage>
</organism>
<feature type="chain" id="PRO_5037088002" description="Ig-like domain-containing protein" evidence="1">
    <location>
        <begin position="26"/>
        <end position="1374"/>
    </location>
</feature>
<feature type="domain" description="Ig-like" evidence="2">
    <location>
        <begin position="287"/>
        <end position="365"/>
    </location>
</feature>
<name>A0A916J8L1_9BACT</name>
<evidence type="ECO:0000256" key="1">
    <source>
        <dbReference type="SAM" id="SignalP"/>
    </source>
</evidence>
<keyword evidence="1" id="KW-0732">Signal</keyword>
<dbReference type="Pfam" id="PF19081">
    <property type="entry name" value="Ig_7"/>
    <property type="match status" value="10"/>
</dbReference>